<accession>A0ABD0N6E7</accession>
<sequence length="68" mass="7535">SEIQLRRDMVFSQSLVAAVCSFSEQLLAVLNQALSAESESQEASRRWLEQISSAGLLLHFQSLLSPNL</sequence>
<dbReference type="AlphaFoldDB" id="A0ABD0N6E7"/>
<name>A0ABD0N6E7_CIRMR</name>
<keyword evidence="2" id="KW-0443">Lipid metabolism</keyword>
<evidence type="ECO:0000313" key="3">
    <source>
        <dbReference type="EMBL" id="KAL0156806.1"/>
    </source>
</evidence>
<evidence type="ECO:0000256" key="2">
    <source>
        <dbReference type="ARBA" id="ARBA00023098"/>
    </source>
</evidence>
<comment type="caution">
    <text evidence="3">The sequence shown here is derived from an EMBL/GenBank/DDBJ whole genome shotgun (WGS) entry which is preliminary data.</text>
</comment>
<evidence type="ECO:0000256" key="1">
    <source>
        <dbReference type="ARBA" id="ARBA00022801"/>
    </source>
</evidence>
<dbReference type="GO" id="GO:0016788">
    <property type="term" value="F:hydrolase activity, acting on ester bonds"/>
    <property type="evidence" value="ECO:0007669"/>
    <property type="project" value="UniProtKB-ARBA"/>
</dbReference>
<dbReference type="PANTHER" id="PTHR12187">
    <property type="entry name" value="AGAP000124-PA"/>
    <property type="match status" value="1"/>
</dbReference>
<keyword evidence="4" id="KW-1185">Reference proteome</keyword>
<keyword evidence="1" id="KW-0378">Hydrolase</keyword>
<reference evidence="3 4" key="1">
    <citation type="submission" date="2024-05" db="EMBL/GenBank/DDBJ databases">
        <title>Genome sequencing and assembly of Indian major carp, Cirrhinus mrigala (Hamilton, 1822).</title>
        <authorList>
            <person name="Mohindra V."/>
            <person name="Chowdhury L.M."/>
            <person name="Lal K."/>
            <person name="Jena J.K."/>
        </authorList>
    </citation>
    <scope>NUCLEOTIDE SEQUENCE [LARGE SCALE GENOMIC DNA]</scope>
    <source>
        <strain evidence="3">CM1030</strain>
        <tissue evidence="3">Blood</tissue>
    </source>
</reference>
<evidence type="ECO:0000313" key="4">
    <source>
        <dbReference type="Proteomes" id="UP001529510"/>
    </source>
</evidence>
<proteinExistence type="predicted"/>
<gene>
    <name evidence="3" type="ORF">M9458_048052</name>
</gene>
<dbReference type="EMBL" id="JAMKFB020000024">
    <property type="protein sequence ID" value="KAL0156806.1"/>
    <property type="molecule type" value="Genomic_DNA"/>
</dbReference>
<dbReference type="Proteomes" id="UP001529510">
    <property type="component" value="Unassembled WGS sequence"/>
</dbReference>
<dbReference type="GO" id="GO:0006629">
    <property type="term" value="P:lipid metabolic process"/>
    <property type="evidence" value="ECO:0007669"/>
    <property type="project" value="UniProtKB-KW"/>
</dbReference>
<feature type="non-terminal residue" evidence="3">
    <location>
        <position position="68"/>
    </location>
</feature>
<feature type="non-terminal residue" evidence="3">
    <location>
        <position position="1"/>
    </location>
</feature>
<protein>
    <submittedName>
        <fullName evidence="3">Uncharacterized protein</fullName>
    </submittedName>
</protein>
<dbReference type="PANTHER" id="PTHR12187:SF11">
    <property type="entry name" value="PHOSPHATIDYLINOSITOL-3,4-BISPHOSPHATE 4-PHOSPHATASE"/>
    <property type="match status" value="1"/>
</dbReference>
<dbReference type="InterPro" id="IPR039034">
    <property type="entry name" value="INPP4"/>
</dbReference>
<organism evidence="3 4">
    <name type="scientific">Cirrhinus mrigala</name>
    <name type="common">Mrigala</name>
    <dbReference type="NCBI Taxonomy" id="683832"/>
    <lineage>
        <taxon>Eukaryota</taxon>
        <taxon>Metazoa</taxon>
        <taxon>Chordata</taxon>
        <taxon>Craniata</taxon>
        <taxon>Vertebrata</taxon>
        <taxon>Euteleostomi</taxon>
        <taxon>Actinopterygii</taxon>
        <taxon>Neopterygii</taxon>
        <taxon>Teleostei</taxon>
        <taxon>Ostariophysi</taxon>
        <taxon>Cypriniformes</taxon>
        <taxon>Cyprinidae</taxon>
        <taxon>Labeoninae</taxon>
        <taxon>Labeonini</taxon>
        <taxon>Cirrhinus</taxon>
    </lineage>
</organism>